<keyword evidence="2" id="KW-1185">Reference proteome</keyword>
<sequence>MTRADDLVEPQAAGTGAADGSTAPLDVVFTFSYETWNDACRRGMMRPPDRLAGHLIDHPGVRRLVVANPWRWAPTAAGRRVLRLDEPFPSGRGRRLHTPLRLGRRDPEALAAVERSYRAYGRSIARAAADLDTPAVITANPLAAGFGDFSWAGRVTYYGRDDWSSSPARREYWPAYREAYRRIADTGVAVAAVSQQIIDRIAPTGPHLVVPNGVEPGEWLGPAPAAPDWFDRIPAPRAVYVGTLDSRLDVEGIESLARARPDVQLVLVGPQPDPGYLAGVGTLENVHVHAGVGRAELAATLRHAEVALLAHRVTRLTEAMSPLKVYEYLAAGAPVVSIDLPPVRGLGDRVRLVDRVADFVDVIDDALADGPAAEPERQRFITENSWESRHRAVLGLALGNPNMTG</sequence>
<dbReference type="RefSeq" id="WP_243556040.1">
    <property type="nucleotide sequence ID" value="NZ_CP094528.1"/>
</dbReference>
<dbReference type="EC" id="2.4.-.-" evidence="1"/>
<dbReference type="PANTHER" id="PTHR12526:SF600">
    <property type="entry name" value="GLYCOSYL TRANSFERASE GROUP 1"/>
    <property type="match status" value="1"/>
</dbReference>
<protein>
    <submittedName>
        <fullName evidence="1">Glycosyltransferase</fullName>
        <ecNumber evidence="1">2.4.-.-</ecNumber>
    </submittedName>
</protein>
<gene>
    <name evidence="1" type="ORF">MTO99_00590</name>
</gene>
<name>A0ABY4C1K2_9MICO</name>
<proteinExistence type="predicted"/>
<dbReference type="GO" id="GO:0016757">
    <property type="term" value="F:glycosyltransferase activity"/>
    <property type="evidence" value="ECO:0007669"/>
    <property type="project" value="UniProtKB-KW"/>
</dbReference>
<evidence type="ECO:0000313" key="1">
    <source>
        <dbReference type="EMBL" id="UOE44327.1"/>
    </source>
</evidence>
<keyword evidence="1" id="KW-0808">Transferase</keyword>
<dbReference type="Gene3D" id="3.40.50.2000">
    <property type="entry name" value="Glycogen Phosphorylase B"/>
    <property type="match status" value="1"/>
</dbReference>
<dbReference type="PANTHER" id="PTHR12526">
    <property type="entry name" value="GLYCOSYLTRANSFERASE"/>
    <property type="match status" value="1"/>
</dbReference>
<organism evidence="1 2">
    <name type="scientific">Agromyces larvae</name>
    <dbReference type="NCBI Taxonomy" id="2929802"/>
    <lineage>
        <taxon>Bacteria</taxon>
        <taxon>Bacillati</taxon>
        <taxon>Actinomycetota</taxon>
        <taxon>Actinomycetes</taxon>
        <taxon>Micrococcales</taxon>
        <taxon>Microbacteriaceae</taxon>
        <taxon>Agromyces</taxon>
    </lineage>
</organism>
<dbReference type="EMBL" id="CP094528">
    <property type="protein sequence ID" value="UOE44327.1"/>
    <property type="molecule type" value="Genomic_DNA"/>
</dbReference>
<dbReference type="Proteomes" id="UP000832097">
    <property type="component" value="Chromosome"/>
</dbReference>
<accession>A0ABY4C1K2</accession>
<dbReference type="SUPFAM" id="SSF53756">
    <property type="entry name" value="UDP-Glycosyltransferase/glycogen phosphorylase"/>
    <property type="match status" value="1"/>
</dbReference>
<reference evidence="1 2" key="1">
    <citation type="submission" date="2022-03" db="EMBL/GenBank/DDBJ databases">
        <title>Mucilaginibacter sp. isolated from the gut of Protaetia brevitarsis seulensis larvae.</title>
        <authorList>
            <person name="Won M."/>
            <person name="Kim S.-J."/>
            <person name="Kwon S.-W."/>
        </authorList>
    </citation>
    <scope>NUCLEOTIDE SEQUENCE [LARGE SCALE GENOMIC DNA]</scope>
    <source>
        <strain evidence="1 2">CFWR-12</strain>
    </source>
</reference>
<evidence type="ECO:0000313" key="2">
    <source>
        <dbReference type="Proteomes" id="UP000832097"/>
    </source>
</evidence>
<dbReference type="Pfam" id="PF13692">
    <property type="entry name" value="Glyco_trans_1_4"/>
    <property type="match status" value="1"/>
</dbReference>
<keyword evidence="1" id="KW-0328">Glycosyltransferase</keyword>